<sequence length="80" mass="8872">MLPATASLLPYRNVEYRDISRCNMLLAVGVGKSFSGSSIRCDSSDQQSCVASNRYRFVADRRSSYQHALPLDTISSEHGK</sequence>
<gene>
    <name evidence="1" type="ORF">GCK32_021130</name>
</gene>
<protein>
    <submittedName>
        <fullName evidence="1">Uncharacterized protein</fullName>
    </submittedName>
</protein>
<evidence type="ECO:0000313" key="1">
    <source>
        <dbReference type="EMBL" id="KAK5973358.1"/>
    </source>
</evidence>
<dbReference type="EMBL" id="WIXE01015595">
    <property type="protein sequence ID" value="KAK5973358.1"/>
    <property type="molecule type" value="Genomic_DNA"/>
</dbReference>
<evidence type="ECO:0000313" key="2">
    <source>
        <dbReference type="Proteomes" id="UP001331761"/>
    </source>
</evidence>
<proteinExistence type="predicted"/>
<dbReference type="AlphaFoldDB" id="A0AAN8FZ64"/>
<organism evidence="1 2">
    <name type="scientific">Trichostrongylus colubriformis</name>
    <name type="common">Black scour worm</name>
    <dbReference type="NCBI Taxonomy" id="6319"/>
    <lineage>
        <taxon>Eukaryota</taxon>
        <taxon>Metazoa</taxon>
        <taxon>Ecdysozoa</taxon>
        <taxon>Nematoda</taxon>
        <taxon>Chromadorea</taxon>
        <taxon>Rhabditida</taxon>
        <taxon>Rhabditina</taxon>
        <taxon>Rhabditomorpha</taxon>
        <taxon>Strongyloidea</taxon>
        <taxon>Trichostrongylidae</taxon>
        <taxon>Trichostrongylus</taxon>
    </lineage>
</organism>
<keyword evidence="2" id="KW-1185">Reference proteome</keyword>
<accession>A0AAN8FZ64</accession>
<dbReference type="Proteomes" id="UP001331761">
    <property type="component" value="Unassembled WGS sequence"/>
</dbReference>
<comment type="caution">
    <text evidence="1">The sequence shown here is derived from an EMBL/GenBank/DDBJ whole genome shotgun (WGS) entry which is preliminary data.</text>
</comment>
<reference evidence="1 2" key="1">
    <citation type="submission" date="2019-10" db="EMBL/GenBank/DDBJ databases">
        <title>Assembly and Annotation for the nematode Trichostrongylus colubriformis.</title>
        <authorList>
            <person name="Martin J."/>
        </authorList>
    </citation>
    <scope>NUCLEOTIDE SEQUENCE [LARGE SCALE GENOMIC DNA]</scope>
    <source>
        <strain evidence="1">G859</strain>
        <tissue evidence="1">Whole worm</tissue>
    </source>
</reference>
<name>A0AAN8FZ64_TRICO</name>